<sequence length="325" mass="34234">MSDPKRDVVGIGNAIVDILVEVDDRFLEEQELAKGTMALIDSGQALELYRKLNDYVEQSGGSAANTMAGIASLGGSAGFIGRVRDDELGASFTRDIQKAGVEYTTEPAKVGPSTGRCIVLVTPDGERTMQTYLGACAALSMEDLDEAMIATSSITYLEGYLWDPPEAKEAFLAAAAMAHGAGRKVSLSLSDPFCVERHRGEFQDLVENHVDILLGNESEILSLYETENLGAALDRVGSSCELTAVTLGAEGAAVVTEQAVRRIPALPVKNVVDTTGAGDLFAAGFLYATTHGATPVEAARTGGICAAVVISQFGARPKERLSDLI</sequence>
<dbReference type="InterPro" id="IPR029056">
    <property type="entry name" value="Ribokinase-like"/>
</dbReference>
<keyword evidence="2" id="KW-0808">Transferase</keyword>
<evidence type="ECO:0000256" key="1">
    <source>
        <dbReference type="ARBA" id="ARBA00010688"/>
    </source>
</evidence>
<dbReference type="EMBL" id="JACXWD010000061">
    <property type="protein sequence ID" value="MBD3869132.1"/>
    <property type="molecule type" value="Genomic_DNA"/>
</dbReference>
<evidence type="ECO:0000259" key="4">
    <source>
        <dbReference type="Pfam" id="PF00294"/>
    </source>
</evidence>
<proteinExistence type="inferred from homology"/>
<dbReference type="InterPro" id="IPR011611">
    <property type="entry name" value="PfkB_dom"/>
</dbReference>
<reference evidence="5 6" key="1">
    <citation type="submission" date="2020-08" db="EMBL/GenBank/DDBJ databases">
        <title>Acidobacteriota in marine sediments use diverse sulfur dissimilation pathways.</title>
        <authorList>
            <person name="Wasmund K."/>
        </authorList>
    </citation>
    <scope>NUCLEOTIDE SEQUENCE [LARGE SCALE GENOMIC DNA]</scope>
    <source>
        <strain evidence="5">MAG AM4</strain>
    </source>
</reference>
<comment type="caution">
    <text evidence="5">The sequence shown here is derived from an EMBL/GenBank/DDBJ whole genome shotgun (WGS) entry which is preliminary data.</text>
</comment>
<evidence type="ECO:0000313" key="6">
    <source>
        <dbReference type="Proteomes" id="UP000648239"/>
    </source>
</evidence>
<organism evidence="5 6">
    <name type="scientific">Candidatus Polarisedimenticola svalbardensis</name>
    <dbReference type="NCBI Taxonomy" id="2886004"/>
    <lineage>
        <taxon>Bacteria</taxon>
        <taxon>Pseudomonadati</taxon>
        <taxon>Acidobacteriota</taxon>
        <taxon>Candidatus Polarisedimenticolia</taxon>
        <taxon>Candidatus Polarisedimenticolales</taxon>
        <taxon>Candidatus Polarisedimenticolaceae</taxon>
        <taxon>Candidatus Polarisedimenticola</taxon>
    </lineage>
</organism>
<keyword evidence="3 5" id="KW-0418">Kinase</keyword>
<dbReference type="Proteomes" id="UP000648239">
    <property type="component" value="Unassembled WGS sequence"/>
</dbReference>
<gene>
    <name evidence="5" type="ORF">IFK94_13500</name>
</gene>
<accession>A0A8J7CDS2</accession>
<name>A0A8J7CDS2_9BACT</name>
<dbReference type="SUPFAM" id="SSF53613">
    <property type="entry name" value="Ribokinase-like"/>
    <property type="match status" value="1"/>
</dbReference>
<dbReference type="GO" id="GO:0016301">
    <property type="term" value="F:kinase activity"/>
    <property type="evidence" value="ECO:0007669"/>
    <property type="project" value="UniProtKB-KW"/>
</dbReference>
<dbReference type="InterPro" id="IPR052700">
    <property type="entry name" value="Carb_kinase_PfkB-like"/>
</dbReference>
<dbReference type="AlphaFoldDB" id="A0A8J7CDS2"/>
<protein>
    <submittedName>
        <fullName evidence="5">Adenosine kinase</fullName>
    </submittedName>
</protein>
<evidence type="ECO:0000256" key="3">
    <source>
        <dbReference type="ARBA" id="ARBA00022777"/>
    </source>
</evidence>
<comment type="similarity">
    <text evidence="1">Belongs to the carbohydrate kinase PfkB family.</text>
</comment>
<dbReference type="Gene3D" id="3.40.1190.20">
    <property type="match status" value="1"/>
</dbReference>
<feature type="domain" description="Carbohydrate kinase PfkB" evidence="4">
    <location>
        <begin position="51"/>
        <end position="317"/>
    </location>
</feature>
<dbReference type="PANTHER" id="PTHR43320">
    <property type="entry name" value="SUGAR KINASE"/>
    <property type="match status" value="1"/>
</dbReference>
<dbReference type="Pfam" id="PF00294">
    <property type="entry name" value="PfkB"/>
    <property type="match status" value="1"/>
</dbReference>
<dbReference type="CDD" id="cd01168">
    <property type="entry name" value="adenosine_kinase"/>
    <property type="match status" value="1"/>
</dbReference>
<dbReference type="PROSITE" id="PS00584">
    <property type="entry name" value="PFKB_KINASES_2"/>
    <property type="match status" value="1"/>
</dbReference>
<evidence type="ECO:0000313" key="5">
    <source>
        <dbReference type="EMBL" id="MBD3869132.1"/>
    </source>
</evidence>
<evidence type="ECO:0000256" key="2">
    <source>
        <dbReference type="ARBA" id="ARBA00022679"/>
    </source>
</evidence>
<dbReference type="PANTHER" id="PTHR43320:SF3">
    <property type="entry name" value="CARBOHYDRATE KINASE PFKB DOMAIN-CONTAINING PROTEIN"/>
    <property type="match status" value="1"/>
</dbReference>
<dbReference type="InterPro" id="IPR002173">
    <property type="entry name" value="Carboh/pur_kinase_PfkB_CS"/>
</dbReference>